<protein>
    <submittedName>
        <fullName evidence="1">Uncharacterized protein</fullName>
    </submittedName>
</protein>
<dbReference type="AlphaFoldDB" id="A0A843UGA2"/>
<gene>
    <name evidence="1" type="ORF">Taro_013382</name>
</gene>
<reference evidence="1" key="1">
    <citation type="submission" date="2017-07" db="EMBL/GenBank/DDBJ databases">
        <title>Taro Niue Genome Assembly and Annotation.</title>
        <authorList>
            <person name="Atibalentja N."/>
            <person name="Keating K."/>
            <person name="Fields C.J."/>
        </authorList>
    </citation>
    <scope>NUCLEOTIDE SEQUENCE</scope>
    <source>
        <strain evidence="1">Niue_2</strain>
        <tissue evidence="1">Leaf</tissue>
    </source>
</reference>
<comment type="caution">
    <text evidence="1">The sequence shown here is derived from an EMBL/GenBank/DDBJ whole genome shotgun (WGS) entry which is preliminary data.</text>
</comment>
<dbReference type="EMBL" id="NMUH01000535">
    <property type="protein sequence ID" value="MQL80930.1"/>
    <property type="molecule type" value="Genomic_DNA"/>
</dbReference>
<keyword evidence="2" id="KW-1185">Reference proteome</keyword>
<accession>A0A843UGA2</accession>
<evidence type="ECO:0000313" key="2">
    <source>
        <dbReference type="Proteomes" id="UP000652761"/>
    </source>
</evidence>
<proteinExistence type="predicted"/>
<organism evidence="1 2">
    <name type="scientific">Colocasia esculenta</name>
    <name type="common">Wild taro</name>
    <name type="synonym">Arum esculentum</name>
    <dbReference type="NCBI Taxonomy" id="4460"/>
    <lineage>
        <taxon>Eukaryota</taxon>
        <taxon>Viridiplantae</taxon>
        <taxon>Streptophyta</taxon>
        <taxon>Embryophyta</taxon>
        <taxon>Tracheophyta</taxon>
        <taxon>Spermatophyta</taxon>
        <taxon>Magnoliopsida</taxon>
        <taxon>Liliopsida</taxon>
        <taxon>Araceae</taxon>
        <taxon>Aroideae</taxon>
        <taxon>Colocasieae</taxon>
        <taxon>Colocasia</taxon>
    </lineage>
</organism>
<name>A0A843UGA2_COLES</name>
<dbReference type="Proteomes" id="UP000652761">
    <property type="component" value="Unassembled WGS sequence"/>
</dbReference>
<evidence type="ECO:0000313" key="1">
    <source>
        <dbReference type="EMBL" id="MQL80930.1"/>
    </source>
</evidence>
<sequence>MSSAVDLVGLALRAMFSGFRFAGSLGTLDCCFINLFLGVVYGGTGVCSSLTTWSVRGAAWFCLWALDLVEVWDVGACVVRLWSHVVVPVFHELLCLGGCEPRVASTLCLTPLVLRESCWARPWLWVMAFLCSAAL</sequence>